<dbReference type="Pfam" id="PF01740">
    <property type="entry name" value="STAS"/>
    <property type="match status" value="1"/>
</dbReference>
<name>A0A0U3K0F8_STRRO</name>
<evidence type="ECO:0000256" key="1">
    <source>
        <dbReference type="SAM" id="MobiDB-lite"/>
    </source>
</evidence>
<evidence type="ECO:0000313" key="3">
    <source>
        <dbReference type="EMBL" id="ALV82338.1"/>
    </source>
</evidence>
<dbReference type="AlphaFoldDB" id="A0A0U3K0F8"/>
<evidence type="ECO:0000259" key="2">
    <source>
        <dbReference type="PROSITE" id="PS50801"/>
    </source>
</evidence>
<reference evidence="3" key="1">
    <citation type="submission" date="2015-08" db="EMBL/GenBank/DDBJ databases">
        <title>Discovery of a novel antibiotic invisible to genome mining, by efficient functional screening of genomic libraries.</title>
        <authorList>
            <person name="Xu M."/>
            <person name="Wang Y."/>
            <person name="Liu M."/>
            <person name="Zhao Z."/>
            <person name="Xu L."/>
            <person name="Chen X."/>
            <person name="Gao G."/>
            <person name="Han D."/>
            <person name="Liu L."/>
            <person name="Huang S."/>
            <person name="He X."/>
            <person name="Lin S."/>
            <person name="Kang Q."/>
            <person name="Ou H."/>
            <person name="Zhou H."/>
            <person name="Pang X."/>
            <person name="Deng Z."/>
            <person name="Tao M."/>
        </authorList>
    </citation>
    <scope>NUCLEOTIDE SEQUENCE</scope>
    <source>
        <strain evidence="3">Sal35</strain>
    </source>
</reference>
<feature type="region of interest" description="Disordered" evidence="1">
    <location>
        <begin position="1"/>
        <end position="25"/>
    </location>
</feature>
<accession>A0A0U3K0F8</accession>
<feature type="domain" description="STAS" evidence="2">
    <location>
        <begin position="34"/>
        <end position="127"/>
    </location>
</feature>
<sequence length="127" mass="13608">MSLDEAVAGCSRHTGRRRLPAAEQPTQAQYEAHGAWVVSARGAYDMNSVEPLADALKDAAEKCPKVVLDASGITFADSTLLSLLILTHRATDFRVAAPTWQVVRLMQLTGVDAFLKVRATVEEAAAA</sequence>
<dbReference type="PROSITE" id="PS50801">
    <property type="entry name" value="STAS"/>
    <property type="match status" value="1"/>
</dbReference>
<organism evidence="3">
    <name type="scientific">Streptomyces rochei</name>
    <name type="common">Streptomyces parvullus</name>
    <dbReference type="NCBI Taxonomy" id="1928"/>
    <lineage>
        <taxon>Bacteria</taxon>
        <taxon>Bacillati</taxon>
        <taxon>Actinomycetota</taxon>
        <taxon>Actinomycetes</taxon>
        <taxon>Kitasatosporales</taxon>
        <taxon>Streptomycetaceae</taxon>
        <taxon>Streptomyces</taxon>
        <taxon>Streptomyces rochei group</taxon>
    </lineage>
</organism>
<dbReference type="PANTHER" id="PTHR33495">
    <property type="entry name" value="ANTI-SIGMA FACTOR ANTAGONIST TM_1081-RELATED-RELATED"/>
    <property type="match status" value="1"/>
</dbReference>
<protein>
    <submittedName>
        <fullName evidence="3">Anti-sigma factor antagonist</fullName>
    </submittedName>
</protein>
<dbReference type="InterPro" id="IPR036513">
    <property type="entry name" value="STAS_dom_sf"/>
</dbReference>
<dbReference type="PANTHER" id="PTHR33495:SF2">
    <property type="entry name" value="ANTI-SIGMA FACTOR ANTAGONIST TM_1081-RELATED"/>
    <property type="match status" value="1"/>
</dbReference>
<dbReference type="SUPFAM" id="SSF52091">
    <property type="entry name" value="SpoIIaa-like"/>
    <property type="match status" value="1"/>
</dbReference>
<dbReference type="GO" id="GO:0043856">
    <property type="term" value="F:anti-sigma factor antagonist activity"/>
    <property type="evidence" value="ECO:0007669"/>
    <property type="project" value="TreeGrafter"/>
</dbReference>
<dbReference type="Gene3D" id="3.30.750.24">
    <property type="entry name" value="STAS domain"/>
    <property type="match status" value="1"/>
</dbReference>
<proteinExistence type="predicted"/>
<dbReference type="CDD" id="cd07043">
    <property type="entry name" value="STAS_anti-anti-sigma_factors"/>
    <property type="match status" value="1"/>
</dbReference>
<dbReference type="EMBL" id="KT362046">
    <property type="protein sequence ID" value="ALV82338.1"/>
    <property type="molecule type" value="Genomic_DNA"/>
</dbReference>
<dbReference type="RefSeq" id="WP_137962245.1">
    <property type="nucleotide sequence ID" value="NZ_JBIBXQ010000020.1"/>
</dbReference>
<dbReference type="InterPro" id="IPR002645">
    <property type="entry name" value="STAS_dom"/>
</dbReference>